<dbReference type="EMBL" id="ADNW02000008">
    <property type="protein sequence ID" value="EGD24694.1"/>
    <property type="molecule type" value="Genomic_DNA"/>
</dbReference>
<reference evidence="2" key="1">
    <citation type="submission" date="2011-01" db="EMBL/GenBank/DDBJ databases">
        <authorList>
            <person name="Muzny D."/>
            <person name="Qin X."/>
            <person name="Buhay C."/>
            <person name="Dugan-Rocha S."/>
            <person name="Ding Y."/>
            <person name="Chen G."/>
            <person name="Hawes A."/>
            <person name="Holder M."/>
            <person name="Jhangiani S."/>
            <person name="Johnson A."/>
            <person name="Khan Z."/>
            <person name="Li Z."/>
            <person name="Liu W."/>
            <person name="Liu X."/>
            <person name="Perez L."/>
            <person name="Shen H."/>
            <person name="Wang Q."/>
            <person name="Watt J."/>
            <person name="Xi L."/>
            <person name="Xin Y."/>
            <person name="Zhou J."/>
            <person name="Deng J."/>
            <person name="Jiang H."/>
            <person name="Liu Y."/>
            <person name="Qu J."/>
            <person name="Song X.-Z."/>
            <person name="Zhang L."/>
            <person name="Villasana D."/>
            <person name="Johnson A."/>
            <person name="Liu J."/>
            <person name="Liyanage D."/>
            <person name="Lorensuhewa L."/>
            <person name="Robinson T."/>
            <person name="Song A."/>
            <person name="Song B.-B."/>
            <person name="Dinh H."/>
            <person name="Thornton R."/>
            <person name="Coyle M."/>
            <person name="Francisco L."/>
            <person name="Jackson L."/>
            <person name="Javaid M."/>
            <person name="Korchina V."/>
            <person name="Kovar C."/>
            <person name="Mata R."/>
            <person name="Mathew T."/>
            <person name="Ngo R."/>
            <person name="Nguyen L."/>
            <person name="Nguyen N."/>
            <person name="Okwuonu G."/>
            <person name="Ongeri F."/>
            <person name="Pham C."/>
            <person name="Simmons D."/>
            <person name="Wilczek-Boney K."/>
            <person name="Hale W."/>
            <person name="Jakkamsetti A."/>
            <person name="Pham P."/>
            <person name="Ruth R."/>
            <person name="San Lucas F."/>
            <person name="Warren J."/>
            <person name="Zhang J."/>
            <person name="Zhao Z."/>
            <person name="Zhou C."/>
            <person name="Zhu D."/>
            <person name="Lee S."/>
            <person name="Bess C."/>
            <person name="Blankenburg K."/>
            <person name="Forbes L."/>
            <person name="Fu Q."/>
            <person name="Gubbala S."/>
            <person name="Hirani K."/>
            <person name="Jayaseelan J.C."/>
            <person name="Lara F."/>
            <person name="Munidasa M."/>
            <person name="Palculict T."/>
            <person name="Patil S."/>
            <person name="Pu L.-L."/>
            <person name="Saada N."/>
            <person name="Tang L."/>
            <person name="Weissenberger G."/>
            <person name="Zhu Y."/>
            <person name="Hemphill L."/>
            <person name="Shang Y."/>
            <person name="Youmans B."/>
            <person name="Ayvaz T."/>
            <person name="Ross M."/>
            <person name="Santibanez J."/>
            <person name="Aqrawi P."/>
            <person name="Gross S."/>
            <person name="Joshi V."/>
            <person name="Fowler G."/>
            <person name="Nazareth L."/>
            <person name="Reid J."/>
            <person name="Worley K."/>
            <person name="Petrosino J."/>
            <person name="Highlander S."/>
            <person name="Gibbs R."/>
        </authorList>
    </citation>
    <scope>NUCLEOTIDE SEQUENCE [LARGE SCALE GENOMIC DNA]</scope>
    <source>
        <strain evidence="2">ATCC 33707</strain>
    </source>
</reference>
<proteinExistence type="predicted"/>
<name>E9T0B1_RHOHA</name>
<dbReference type="Pfam" id="PF12728">
    <property type="entry name" value="HTH_17"/>
    <property type="match status" value="1"/>
</dbReference>
<feature type="domain" description="Helix-turn-helix" evidence="1">
    <location>
        <begin position="12"/>
        <end position="63"/>
    </location>
</feature>
<evidence type="ECO:0000259" key="1">
    <source>
        <dbReference type="Pfam" id="PF12728"/>
    </source>
</evidence>
<dbReference type="Proteomes" id="UP000004245">
    <property type="component" value="Unassembled WGS sequence"/>
</dbReference>
<evidence type="ECO:0000313" key="2">
    <source>
        <dbReference type="EMBL" id="EGD24694.1"/>
    </source>
</evidence>
<dbReference type="InterPro" id="IPR041657">
    <property type="entry name" value="HTH_17"/>
</dbReference>
<organism evidence="2 3">
    <name type="scientific">Prescottella equi ATCC 33707</name>
    <dbReference type="NCBI Taxonomy" id="525370"/>
    <lineage>
        <taxon>Bacteria</taxon>
        <taxon>Bacillati</taxon>
        <taxon>Actinomycetota</taxon>
        <taxon>Actinomycetes</taxon>
        <taxon>Mycobacteriales</taxon>
        <taxon>Nocardiaceae</taxon>
        <taxon>Prescottella</taxon>
    </lineage>
</organism>
<gene>
    <name evidence="2" type="ORF">HMPREF0724_11812</name>
</gene>
<evidence type="ECO:0000313" key="3">
    <source>
        <dbReference type="Proteomes" id="UP000004245"/>
    </source>
</evidence>
<dbReference type="RefSeq" id="WP_005513066.1">
    <property type="nucleotide sequence ID" value="NZ_CM001149.1"/>
</dbReference>
<dbReference type="HOGENOM" id="CLU_2809615_0_0_11"/>
<dbReference type="AlphaFoldDB" id="E9T0B1"/>
<keyword evidence="3" id="KW-1185">Reference proteome</keyword>
<accession>E9T0B1</accession>
<protein>
    <submittedName>
        <fullName evidence="2">DNA binding domain, excisionase family</fullName>
    </submittedName>
</protein>
<dbReference type="OrthoDB" id="7909028at2"/>
<sequence>MSVKGRVDLDRLLTYEEAGEKLGISAKAMSDMARRGEIPRVVLSERKHRIHPDDLATYIQKRRRVAS</sequence>
<comment type="caution">
    <text evidence="2">The sequence shown here is derived from an EMBL/GenBank/DDBJ whole genome shotgun (WGS) entry which is preliminary data.</text>
</comment>